<evidence type="ECO:0000256" key="1">
    <source>
        <dbReference type="SAM" id="MobiDB-lite"/>
    </source>
</evidence>
<dbReference type="Proteomes" id="UP000226031">
    <property type="component" value="Unassembled WGS sequence"/>
</dbReference>
<dbReference type="AlphaFoldDB" id="A0A2B7ZQR7"/>
<feature type="region of interest" description="Disordered" evidence="1">
    <location>
        <begin position="104"/>
        <end position="134"/>
    </location>
</feature>
<evidence type="ECO:0000313" key="3">
    <source>
        <dbReference type="Proteomes" id="UP000226031"/>
    </source>
</evidence>
<feature type="compositionally biased region" description="Low complexity" evidence="1">
    <location>
        <begin position="104"/>
        <end position="133"/>
    </location>
</feature>
<name>A0A2B7ZQR7_9EURO</name>
<dbReference type="EMBL" id="PDND01000013">
    <property type="protein sequence ID" value="PGH36005.1"/>
    <property type="molecule type" value="Genomic_DNA"/>
</dbReference>
<gene>
    <name evidence="2" type="ORF">GX50_01175</name>
</gene>
<organism evidence="2 3">
    <name type="scientific">[Emmonsia] crescens</name>
    <dbReference type="NCBI Taxonomy" id="73230"/>
    <lineage>
        <taxon>Eukaryota</taxon>
        <taxon>Fungi</taxon>
        <taxon>Dikarya</taxon>
        <taxon>Ascomycota</taxon>
        <taxon>Pezizomycotina</taxon>
        <taxon>Eurotiomycetes</taxon>
        <taxon>Eurotiomycetidae</taxon>
        <taxon>Onygenales</taxon>
        <taxon>Ajellomycetaceae</taxon>
        <taxon>Emergomyces</taxon>
    </lineage>
</organism>
<keyword evidence="3" id="KW-1185">Reference proteome</keyword>
<accession>A0A2B7ZQR7</accession>
<reference evidence="2 3" key="1">
    <citation type="submission" date="2017-10" db="EMBL/GenBank/DDBJ databases">
        <title>Comparative genomics in systemic dimorphic fungi from Ajellomycetaceae.</title>
        <authorList>
            <person name="Munoz J.F."/>
            <person name="Mcewen J.G."/>
            <person name="Clay O.K."/>
            <person name="Cuomo C.A."/>
        </authorList>
    </citation>
    <scope>NUCLEOTIDE SEQUENCE [LARGE SCALE GENOMIC DNA]</scope>
    <source>
        <strain evidence="2 3">UAMH4076</strain>
    </source>
</reference>
<protein>
    <submittedName>
        <fullName evidence="2">Uncharacterized protein</fullName>
    </submittedName>
</protein>
<sequence>MAFARTTAAATATAIATSAACGGPKQYELPVHDAACGAPNIGNYEAIFSNCAKPAGVLPYHNDCALYALAVGHPIEDLADCLYKAGVAWEDVWCTGATNATATATSYPTPTRTSFSTSNSTSKESSGSSTPSSEAVNSARIGAVSVVYKGSLRVKSALALVGFVLFAVLV</sequence>
<evidence type="ECO:0000313" key="2">
    <source>
        <dbReference type="EMBL" id="PGH36005.1"/>
    </source>
</evidence>
<dbReference type="PROSITE" id="PS51257">
    <property type="entry name" value="PROKAR_LIPOPROTEIN"/>
    <property type="match status" value="1"/>
</dbReference>
<comment type="caution">
    <text evidence="2">The sequence shown here is derived from an EMBL/GenBank/DDBJ whole genome shotgun (WGS) entry which is preliminary data.</text>
</comment>
<proteinExistence type="predicted"/>